<proteinExistence type="predicted"/>
<feature type="domain" description="ABC transporter" evidence="9">
    <location>
        <begin position="16"/>
        <end position="251"/>
    </location>
</feature>
<dbReference type="PROSITE" id="PS50893">
    <property type="entry name" value="ABC_TRANSPORTER_2"/>
    <property type="match status" value="2"/>
</dbReference>
<sequence>MTSQMQSVDNQPAPVLQLDRVSKSFGPVNVINQVSIDVRPGRVLALLGENGAGKSTLIKMMSGVYQPDGGQILVDGKPTELPDTKAAEALGIATIHQELNLVPTMTVAENVMLGRTPRKFGMVNFKHLRRQAQAALDLIGVDVDLNAEVGSLGIARQQMVEIAKALSMNARILILDEPTAALTGREVDQLFKVVDELKAKGVAMVFISHHLDEIARIGNTVSVLRDGQFIAELPANTDEDELVRLMVGRSIENQYPREIPELGKPLLEVKNLSAAGRFSNVSLTVRAGEVVGLAGLVGAGRTEVVRSIAGVDRVDSGEVIVAGKKLRGGDISEAIKNGIGHIPEDRKAQGLVLGSSVEDNLGLATLASTAKAGLVDRKGQHERAADVAKKLRIRMANIKQPIKDLSGGNQQKAVFGRWVLAGSNVLLLDEPTRGVDVGAKVEIYNIINEITARGGAVLMVSSELPEVLGMADRILVMSGGRIAGELPSEGTTQDDVMALAVSQVEDSITAEAAAEIDSMKEDQ</sequence>
<keyword evidence="4" id="KW-0677">Repeat</keyword>
<dbReference type="GO" id="GO:0016887">
    <property type="term" value="F:ATP hydrolysis activity"/>
    <property type="evidence" value="ECO:0007669"/>
    <property type="project" value="InterPro"/>
</dbReference>
<dbReference type="STRING" id="931089.CDES_06070"/>
<evidence type="ECO:0000259" key="9">
    <source>
        <dbReference type="PROSITE" id="PS50893"/>
    </source>
</evidence>
<accession>A0A0M5IG25</accession>
<keyword evidence="7" id="KW-1278">Translocase</keyword>
<dbReference type="CDD" id="cd03215">
    <property type="entry name" value="ABC_Carb_Monos_II"/>
    <property type="match status" value="1"/>
</dbReference>
<evidence type="ECO:0000313" key="10">
    <source>
        <dbReference type="EMBL" id="ALC05644.1"/>
    </source>
</evidence>
<keyword evidence="5" id="KW-0547">Nucleotide-binding</keyword>
<dbReference type="PROSITE" id="PS00211">
    <property type="entry name" value="ABC_TRANSPORTER_1"/>
    <property type="match status" value="1"/>
</dbReference>
<dbReference type="Proteomes" id="UP000068067">
    <property type="component" value="Chromosome"/>
</dbReference>
<dbReference type="EC" id="3.6.3.17" evidence="10"/>
<dbReference type="InterPro" id="IPR017871">
    <property type="entry name" value="ABC_transporter-like_CS"/>
</dbReference>
<protein>
    <submittedName>
        <fullName evidence="10">Ribose import ATP-binding protein RbsA</fullName>
        <ecNumber evidence="10">3.6.3.17</ecNumber>
    </submittedName>
</protein>
<dbReference type="PATRIC" id="fig|931089.4.peg.1233"/>
<evidence type="ECO:0000256" key="4">
    <source>
        <dbReference type="ARBA" id="ARBA00022737"/>
    </source>
</evidence>
<keyword evidence="8" id="KW-0472">Membrane</keyword>
<dbReference type="Gene3D" id="3.40.50.300">
    <property type="entry name" value="P-loop containing nucleotide triphosphate hydrolases"/>
    <property type="match status" value="2"/>
</dbReference>
<dbReference type="InterPro" id="IPR050107">
    <property type="entry name" value="ABC_carbohydrate_import_ATPase"/>
</dbReference>
<dbReference type="RefSeq" id="WP_082353390.1">
    <property type="nucleotide sequence ID" value="NZ_CP009220.1"/>
</dbReference>
<dbReference type="FunFam" id="3.40.50.300:FF:000127">
    <property type="entry name" value="Ribose import ATP-binding protein RbsA"/>
    <property type="match status" value="1"/>
</dbReference>
<organism evidence="10 11">
    <name type="scientific">Corynebacterium deserti GIMN1.010</name>
    <dbReference type="NCBI Taxonomy" id="931089"/>
    <lineage>
        <taxon>Bacteria</taxon>
        <taxon>Bacillati</taxon>
        <taxon>Actinomycetota</taxon>
        <taxon>Actinomycetes</taxon>
        <taxon>Mycobacteriales</taxon>
        <taxon>Corynebacteriaceae</taxon>
        <taxon>Corynebacterium</taxon>
    </lineage>
</organism>
<evidence type="ECO:0000256" key="2">
    <source>
        <dbReference type="ARBA" id="ARBA00022448"/>
    </source>
</evidence>
<evidence type="ECO:0000256" key="5">
    <source>
        <dbReference type="ARBA" id="ARBA00022741"/>
    </source>
</evidence>
<dbReference type="CDD" id="cd03216">
    <property type="entry name" value="ABC_Carb_Monos_I"/>
    <property type="match status" value="1"/>
</dbReference>
<evidence type="ECO:0000313" key="11">
    <source>
        <dbReference type="Proteomes" id="UP000068067"/>
    </source>
</evidence>
<dbReference type="SUPFAM" id="SSF52540">
    <property type="entry name" value="P-loop containing nucleoside triphosphate hydrolases"/>
    <property type="match status" value="2"/>
</dbReference>
<dbReference type="InterPro" id="IPR003439">
    <property type="entry name" value="ABC_transporter-like_ATP-bd"/>
</dbReference>
<evidence type="ECO:0000256" key="7">
    <source>
        <dbReference type="ARBA" id="ARBA00022967"/>
    </source>
</evidence>
<dbReference type="KEGG" id="cdx:CDES_06070"/>
<gene>
    <name evidence="10" type="primary">rbsA</name>
    <name evidence="10" type="ORF">CDES_06070</name>
</gene>
<keyword evidence="2" id="KW-0813">Transport</keyword>
<feature type="domain" description="ABC transporter" evidence="9">
    <location>
        <begin position="257"/>
        <end position="504"/>
    </location>
</feature>
<evidence type="ECO:0000256" key="8">
    <source>
        <dbReference type="ARBA" id="ARBA00023136"/>
    </source>
</evidence>
<dbReference type="EMBL" id="CP009220">
    <property type="protein sequence ID" value="ALC05644.1"/>
    <property type="molecule type" value="Genomic_DNA"/>
</dbReference>
<evidence type="ECO:0000256" key="3">
    <source>
        <dbReference type="ARBA" id="ARBA00022475"/>
    </source>
</evidence>
<dbReference type="GO" id="GO:0005524">
    <property type="term" value="F:ATP binding"/>
    <property type="evidence" value="ECO:0007669"/>
    <property type="project" value="UniProtKB-KW"/>
</dbReference>
<keyword evidence="6 10" id="KW-0067">ATP-binding</keyword>
<reference evidence="10 11" key="1">
    <citation type="submission" date="2014-08" db="EMBL/GenBank/DDBJ databases">
        <title>Complete genome sequence of Corynebacterium deserti GIMN1.010 (=DSM 45689), isolated from desert sand in western China.</title>
        <authorList>
            <person name="Ruckert C."/>
            <person name="Albersmeier A."/>
            <person name="Kalinowski J."/>
        </authorList>
    </citation>
    <scope>NUCLEOTIDE SEQUENCE [LARGE SCALE GENOMIC DNA]</scope>
    <source>
        <strain evidence="10 11">GIMN1.010</strain>
    </source>
</reference>
<dbReference type="AlphaFoldDB" id="A0A0M5IG25"/>
<comment type="subcellular location">
    <subcellularLocation>
        <location evidence="1">Cell membrane</location>
        <topology evidence="1">Peripheral membrane protein</topology>
    </subcellularLocation>
</comment>
<keyword evidence="10" id="KW-0378">Hydrolase</keyword>
<evidence type="ECO:0000256" key="6">
    <source>
        <dbReference type="ARBA" id="ARBA00022840"/>
    </source>
</evidence>
<dbReference type="Pfam" id="PF00005">
    <property type="entry name" value="ABC_tran"/>
    <property type="match status" value="2"/>
</dbReference>
<dbReference type="SMART" id="SM00382">
    <property type="entry name" value="AAA"/>
    <property type="match status" value="2"/>
</dbReference>
<dbReference type="OrthoDB" id="7757085at2"/>
<keyword evidence="11" id="KW-1185">Reference proteome</keyword>
<keyword evidence="3" id="KW-1003">Cell membrane</keyword>
<dbReference type="InterPro" id="IPR003593">
    <property type="entry name" value="AAA+_ATPase"/>
</dbReference>
<evidence type="ECO:0000256" key="1">
    <source>
        <dbReference type="ARBA" id="ARBA00004202"/>
    </source>
</evidence>
<name>A0A0M5IG25_9CORY</name>
<dbReference type="GO" id="GO:0005886">
    <property type="term" value="C:plasma membrane"/>
    <property type="evidence" value="ECO:0007669"/>
    <property type="project" value="UniProtKB-SubCell"/>
</dbReference>
<dbReference type="InterPro" id="IPR027417">
    <property type="entry name" value="P-loop_NTPase"/>
</dbReference>
<dbReference type="PANTHER" id="PTHR43790">
    <property type="entry name" value="CARBOHYDRATE TRANSPORT ATP-BINDING PROTEIN MG119-RELATED"/>
    <property type="match status" value="1"/>
</dbReference>
<dbReference type="PANTHER" id="PTHR43790:SF9">
    <property type="entry name" value="GALACTOFURANOSE TRANSPORTER ATP-BINDING PROTEIN YTFR"/>
    <property type="match status" value="1"/>
</dbReference>